<dbReference type="Proteomes" id="UP000535406">
    <property type="component" value="Unassembled WGS sequence"/>
</dbReference>
<evidence type="ECO:0000313" key="3">
    <source>
        <dbReference type="Proteomes" id="UP000535406"/>
    </source>
</evidence>
<comment type="caution">
    <text evidence="2">The sequence shown here is derived from an EMBL/GenBank/DDBJ whole genome shotgun (WGS) entry which is preliminary data.</text>
</comment>
<organism evidence="2 3">
    <name type="scientific">Shinella fusca</name>
    <dbReference type="NCBI Taxonomy" id="544480"/>
    <lineage>
        <taxon>Bacteria</taxon>
        <taxon>Pseudomonadati</taxon>
        <taxon>Pseudomonadota</taxon>
        <taxon>Alphaproteobacteria</taxon>
        <taxon>Hyphomicrobiales</taxon>
        <taxon>Rhizobiaceae</taxon>
        <taxon>Shinella</taxon>
    </lineage>
</organism>
<evidence type="ECO:0000313" key="2">
    <source>
        <dbReference type="EMBL" id="MBB5044532.1"/>
    </source>
</evidence>
<feature type="compositionally biased region" description="Acidic residues" evidence="1">
    <location>
        <begin position="25"/>
        <end position="34"/>
    </location>
</feature>
<dbReference type="AlphaFoldDB" id="A0A7W7YYL7"/>
<dbReference type="RefSeq" id="WP_184145886.1">
    <property type="nucleotide sequence ID" value="NZ_JACHIK010000018.1"/>
</dbReference>
<dbReference type="Pfam" id="PF14384">
    <property type="entry name" value="BrnA_antitoxin"/>
    <property type="match status" value="1"/>
</dbReference>
<keyword evidence="3" id="KW-1185">Reference proteome</keyword>
<accession>A0A7W7YYL7</accession>
<evidence type="ECO:0000256" key="1">
    <source>
        <dbReference type="SAM" id="MobiDB-lite"/>
    </source>
</evidence>
<proteinExistence type="predicted"/>
<sequence length="106" mass="12044">MSTIAKRPHDISDAEEDHIRKGIAEDPDSPEWTEDDFRKARPFREALPELAAAIDRAKAKRGRPAMDNPKQQISVRLDPDIIRHYKATGKGWQARMNDDLRKAAGL</sequence>
<feature type="compositionally biased region" description="Basic and acidic residues" evidence="1">
    <location>
        <begin position="7"/>
        <end position="24"/>
    </location>
</feature>
<dbReference type="InterPro" id="IPR025528">
    <property type="entry name" value="BrnA_antitoxin"/>
</dbReference>
<gene>
    <name evidence="2" type="ORF">HNQ66_003959</name>
</gene>
<feature type="region of interest" description="Disordered" evidence="1">
    <location>
        <begin position="1"/>
        <end position="35"/>
    </location>
</feature>
<name>A0A7W7YYL7_9HYPH</name>
<dbReference type="EMBL" id="JACHIK010000018">
    <property type="protein sequence ID" value="MBB5044532.1"/>
    <property type="molecule type" value="Genomic_DNA"/>
</dbReference>
<reference evidence="2 3" key="1">
    <citation type="submission" date="2020-08" db="EMBL/GenBank/DDBJ databases">
        <title>Genomic Encyclopedia of Type Strains, Phase IV (KMG-IV): sequencing the most valuable type-strain genomes for metagenomic binning, comparative biology and taxonomic classification.</title>
        <authorList>
            <person name="Goeker M."/>
        </authorList>
    </citation>
    <scope>NUCLEOTIDE SEQUENCE [LARGE SCALE GENOMIC DNA]</scope>
    <source>
        <strain evidence="2 3">DSM 21319</strain>
    </source>
</reference>
<protein>
    <submittedName>
        <fullName evidence="2">Uncharacterized protein (DUF4415 family)</fullName>
    </submittedName>
</protein>